<name>A0A6H1ZU67_9ZZZZ</name>
<dbReference type="AlphaFoldDB" id="A0A6H1ZU67"/>
<gene>
    <name evidence="1" type="ORF">TM448A01952_0003</name>
</gene>
<organism evidence="1">
    <name type="scientific">viral metagenome</name>
    <dbReference type="NCBI Taxonomy" id="1070528"/>
    <lineage>
        <taxon>unclassified sequences</taxon>
        <taxon>metagenomes</taxon>
        <taxon>organismal metagenomes</taxon>
    </lineage>
</organism>
<sequence>MNWIKAKIKWILTAFGILGIATAAVIMGTTPPILEHLQLKAPKERILIHKTANDIRCDKHGKECKNHGLMKKYWYATNNKLPAKKASEVIPNSKANWTEDISARMHNKFVFRNEKETTSVFLVGYQMTKEIATGDWFDVEIATTTIDAFNQQTVSVLDRFRAYATVSTFYPDPSVEVTTVDGTVNTNGKATWTAARDPVSGDVATDDGTSAYIYAENIASPNLYRVSRGYYLFDTETIPDTDTISSATLSLYGGAKGDNYGDSVHIIQTAPVSNTALAVGDFSLVTFTSGSSMTLVDYIITGYNDFALNATGLTWISKTGITKLGAIMGYDLNNTDPSTLDNRNYAQMSMADVADTTEDPKLVVTHSSGWTPIIIDD</sequence>
<accession>A0A6H1ZU67</accession>
<proteinExistence type="predicted"/>
<protein>
    <submittedName>
        <fullName evidence="1">Uncharacterized protein</fullName>
    </submittedName>
</protein>
<dbReference type="EMBL" id="MT144232">
    <property type="protein sequence ID" value="QJA51019.1"/>
    <property type="molecule type" value="Genomic_DNA"/>
</dbReference>
<evidence type="ECO:0000313" key="1">
    <source>
        <dbReference type="EMBL" id="QJA51019.1"/>
    </source>
</evidence>
<reference evidence="1" key="1">
    <citation type="submission" date="2020-03" db="EMBL/GenBank/DDBJ databases">
        <title>The deep terrestrial virosphere.</title>
        <authorList>
            <person name="Holmfeldt K."/>
            <person name="Nilsson E."/>
            <person name="Simone D."/>
            <person name="Lopez-Fernandez M."/>
            <person name="Wu X."/>
            <person name="de Brujin I."/>
            <person name="Lundin D."/>
            <person name="Andersson A."/>
            <person name="Bertilsson S."/>
            <person name="Dopson M."/>
        </authorList>
    </citation>
    <scope>NUCLEOTIDE SEQUENCE</scope>
    <source>
        <strain evidence="1">TM448A01952</strain>
    </source>
</reference>